<gene>
    <name evidence="1" type="ORF">BN000_04910</name>
</gene>
<name>A0A0U1P3L7_9BACI</name>
<protein>
    <submittedName>
        <fullName evidence="1">Group-specific protein</fullName>
    </submittedName>
</protein>
<dbReference type="AlphaFoldDB" id="A0A0U1P3L7"/>
<sequence length="122" mass="14799">MDNIIKQLTDIKNKLDKPFPYKDTDRIQVDFRVEFLNLSEEEDCLTGDFNTYCMNIAGTLSYVLSGKTDKITKRQIEIFQMSFFDFFNQYKFFEEKINNYLDFYEEYKNFEETRKLLLQVVK</sequence>
<accession>A0A0U1P3L7</accession>
<dbReference type="Proteomes" id="UP000199087">
    <property type="component" value="Unassembled WGS sequence"/>
</dbReference>
<reference evidence="2" key="1">
    <citation type="submission" date="2015-05" db="EMBL/GenBank/DDBJ databases">
        <authorList>
            <person name="Urmite Genomes"/>
        </authorList>
    </citation>
    <scope>NUCLEOTIDE SEQUENCE [LARGE SCALE GENOMIC DNA]</scope>
    <source>
        <strain evidence="2">LF1</strain>
    </source>
</reference>
<evidence type="ECO:0000313" key="1">
    <source>
        <dbReference type="EMBL" id="CRK84857.1"/>
    </source>
</evidence>
<evidence type="ECO:0000313" key="2">
    <source>
        <dbReference type="Proteomes" id="UP000199087"/>
    </source>
</evidence>
<organism evidence="1 2">
    <name type="scientific">Neobacillus massiliamazoniensis</name>
    <dbReference type="NCBI Taxonomy" id="1499688"/>
    <lineage>
        <taxon>Bacteria</taxon>
        <taxon>Bacillati</taxon>
        <taxon>Bacillota</taxon>
        <taxon>Bacilli</taxon>
        <taxon>Bacillales</taxon>
        <taxon>Bacillaceae</taxon>
        <taxon>Neobacillus</taxon>
    </lineage>
</organism>
<dbReference type="OrthoDB" id="2083321at2"/>
<dbReference type="InterPro" id="IPR025551">
    <property type="entry name" value="WapI/YxiJ-like"/>
</dbReference>
<proteinExistence type="predicted"/>
<dbReference type="RefSeq" id="WP_090639240.1">
    <property type="nucleotide sequence ID" value="NZ_CVRB01000006.1"/>
</dbReference>
<dbReference type="STRING" id="1499688.BN000_04910"/>
<dbReference type="EMBL" id="CVRB01000006">
    <property type="protein sequence ID" value="CRK84857.1"/>
    <property type="molecule type" value="Genomic_DNA"/>
</dbReference>
<dbReference type="Pfam" id="PF14176">
    <property type="entry name" value="YxiJ"/>
    <property type="match status" value="1"/>
</dbReference>
<keyword evidence="2" id="KW-1185">Reference proteome</keyword>